<evidence type="ECO:0000313" key="2">
    <source>
        <dbReference type="Proteomes" id="UP000002164"/>
    </source>
</evidence>
<evidence type="ECO:0000313" key="1">
    <source>
        <dbReference type="EMBL" id="ACA37879.1"/>
    </source>
</evidence>
<dbReference type="AlphaFoldDB" id="B1HTY8"/>
<reference evidence="1 2" key="1">
    <citation type="journal article" date="2008" name="J. Bacteriol.">
        <title>Complete genome sequence of the mosquitocidal bacterium Bacillus sphaericus C3-41 and comparison with those of closely related Bacillus species.</title>
        <authorList>
            <person name="Hu X."/>
            <person name="Fan W."/>
            <person name="Han B."/>
            <person name="Liu H."/>
            <person name="Zheng D."/>
            <person name="Li Q."/>
            <person name="Dong W."/>
            <person name="Yan J."/>
            <person name="Gao M."/>
            <person name="Berry C."/>
            <person name="Yuan Z."/>
        </authorList>
    </citation>
    <scope>NUCLEOTIDE SEQUENCE [LARGE SCALE GENOMIC DNA]</scope>
    <source>
        <strain evidence="1 2">C3-41</strain>
    </source>
</reference>
<protein>
    <submittedName>
        <fullName evidence="1">Uncharacterized protein</fullName>
    </submittedName>
</protein>
<organism evidence="1 2">
    <name type="scientific">Lysinibacillus sphaericus (strain C3-41)</name>
    <dbReference type="NCBI Taxonomy" id="444177"/>
    <lineage>
        <taxon>Bacteria</taxon>
        <taxon>Bacillati</taxon>
        <taxon>Bacillota</taxon>
        <taxon>Bacilli</taxon>
        <taxon>Bacillales</taxon>
        <taxon>Bacillaceae</taxon>
        <taxon>Lysinibacillus</taxon>
    </lineage>
</organism>
<accession>B1HTY8</accession>
<name>B1HTY8_LYSSC</name>
<dbReference type="Proteomes" id="UP000002164">
    <property type="component" value="Chromosome"/>
</dbReference>
<dbReference type="HOGENOM" id="CLU_3063138_0_0_9"/>
<dbReference type="EMBL" id="CP000817">
    <property type="protein sequence ID" value="ACA37879.1"/>
    <property type="molecule type" value="Genomic_DNA"/>
</dbReference>
<gene>
    <name evidence="1" type="ordered locus">Bsph_0250</name>
</gene>
<proteinExistence type="predicted"/>
<sequence>MPISFGIGFLFAKTYKEEESHEVMEKHLIKKQTFTDGFHCCVIAYSRHYYTKY</sequence>
<dbReference type="KEGG" id="lsp:Bsph_0250"/>
<dbReference type="EnsemblBacteria" id="ACA37879">
    <property type="protein sequence ID" value="ACA37879"/>
    <property type="gene ID" value="Bsph_0250"/>
</dbReference>